<gene>
    <name evidence="1" type="ORF">C0184_11630</name>
</gene>
<sequence>MQRTTLIFDRTAMLRESFGIEASWWSSAFIADLQTLTMRVTGVTAIVTSAVHIAAESVDGPLVVISGDTPHLPETRLRDAFTLLEAGADLVLGPCDRGGWYVLGIRSSSLAAYLPSTSVLSWLEQIRHQRLRVEQLPFWFRVTLPSDLTTLAAALRTMPATYAPATRRLLGNNDGMLAREWGA</sequence>
<evidence type="ECO:0000313" key="2">
    <source>
        <dbReference type="Proteomes" id="UP000243376"/>
    </source>
</evidence>
<dbReference type="PANTHER" id="PTHR36529:SF1">
    <property type="entry name" value="GLYCOSYLTRANSFERASE"/>
    <property type="match status" value="1"/>
</dbReference>
<protein>
    <recommendedName>
        <fullName evidence="3">DUF2064 domain-containing protein</fullName>
    </recommendedName>
</protein>
<dbReference type="Gene3D" id="3.90.550.10">
    <property type="entry name" value="Spore Coat Polysaccharide Biosynthesis Protein SpsA, Chain A"/>
    <property type="match status" value="1"/>
</dbReference>
<dbReference type="InterPro" id="IPR018641">
    <property type="entry name" value="Trfase_1_rSAM/seldom-assoc"/>
</dbReference>
<dbReference type="SUPFAM" id="SSF53448">
    <property type="entry name" value="Nucleotide-diphospho-sugar transferases"/>
    <property type="match status" value="1"/>
</dbReference>
<dbReference type="Proteomes" id="UP000243376">
    <property type="component" value="Unassembled WGS sequence"/>
</dbReference>
<dbReference type="EMBL" id="PNIQ01000783">
    <property type="protein sequence ID" value="PMP77794.1"/>
    <property type="molecule type" value="Genomic_DNA"/>
</dbReference>
<organism evidence="1 2">
    <name type="scientific">Chloroflexus aggregans</name>
    <dbReference type="NCBI Taxonomy" id="152260"/>
    <lineage>
        <taxon>Bacteria</taxon>
        <taxon>Bacillati</taxon>
        <taxon>Chloroflexota</taxon>
        <taxon>Chloroflexia</taxon>
        <taxon>Chloroflexales</taxon>
        <taxon>Chloroflexineae</taxon>
        <taxon>Chloroflexaceae</taxon>
        <taxon>Chloroflexus</taxon>
    </lineage>
</organism>
<proteinExistence type="predicted"/>
<dbReference type="PANTHER" id="PTHR36529">
    <property type="entry name" value="SLL1095 PROTEIN"/>
    <property type="match status" value="1"/>
</dbReference>
<evidence type="ECO:0000313" key="1">
    <source>
        <dbReference type="EMBL" id="PMP77794.1"/>
    </source>
</evidence>
<accession>A0A2J6X1S0</accession>
<dbReference type="AlphaFoldDB" id="A0A2J6X1S0"/>
<dbReference type="InterPro" id="IPR029044">
    <property type="entry name" value="Nucleotide-diphossugar_trans"/>
</dbReference>
<evidence type="ECO:0008006" key="3">
    <source>
        <dbReference type="Google" id="ProtNLM"/>
    </source>
</evidence>
<comment type="caution">
    <text evidence="1">The sequence shown here is derived from an EMBL/GenBank/DDBJ whole genome shotgun (WGS) entry which is preliminary data.</text>
</comment>
<dbReference type="Pfam" id="PF09837">
    <property type="entry name" value="DUF2064"/>
    <property type="match status" value="1"/>
</dbReference>
<name>A0A2J6X1S0_9CHLR</name>
<reference evidence="1 2" key="1">
    <citation type="submission" date="2018-01" db="EMBL/GenBank/DDBJ databases">
        <title>Metagenomic assembled genomes from two thermal pools in the Uzon Caldera, Kamchatka, Russia.</title>
        <authorList>
            <person name="Wilkins L."/>
            <person name="Ettinger C."/>
        </authorList>
    </citation>
    <scope>NUCLEOTIDE SEQUENCE [LARGE SCALE GENOMIC DNA]</scope>
    <source>
        <strain evidence="1">ZAV-02</strain>
    </source>
</reference>